<feature type="transmembrane region" description="Helical" evidence="1">
    <location>
        <begin position="377"/>
        <end position="397"/>
    </location>
</feature>
<dbReference type="Proteomes" id="UP000463983">
    <property type="component" value="Chromosome"/>
</dbReference>
<evidence type="ECO:0000313" key="2">
    <source>
        <dbReference type="EMBL" id="QHO63473.1"/>
    </source>
</evidence>
<reference evidence="3" key="1">
    <citation type="journal article" date="2020" name="Microorganisms">
        <title>Complete Genome of a Member of a New Bacterial Lineage in the Microgenomates Group Reveals an Unusual Nucleotide Composition Disparity Between Two Strands of DNA and Limited Metabolic Potential.</title>
        <authorList>
            <person name="Kadnikov V.V."/>
            <person name="Mardanov A.V."/>
            <person name="Beletsky A.V."/>
            <person name="Karnachuk O.V."/>
            <person name="Ravin N.V."/>
        </authorList>
    </citation>
    <scope>NUCLEOTIDE SEQUENCE [LARGE SCALE GENOMIC DNA]</scope>
</reference>
<feature type="transmembrane region" description="Helical" evidence="1">
    <location>
        <begin position="242"/>
        <end position="264"/>
    </location>
</feature>
<evidence type="ECO:0008006" key="4">
    <source>
        <dbReference type="Google" id="ProtNLM"/>
    </source>
</evidence>
<dbReference type="RefSeq" id="WP_161931853.1">
    <property type="nucleotide sequence ID" value="NZ_CP047901.1"/>
</dbReference>
<dbReference type="KEGG" id="caqa:MICH65_0492"/>
<name>A0A857N817_9BACT</name>
<dbReference type="AlphaFoldDB" id="A0A857N817"/>
<keyword evidence="1" id="KW-0472">Membrane</keyword>
<dbReference type="InterPro" id="IPR018580">
    <property type="entry name" value="Uncharacterised_YfhO"/>
</dbReference>
<keyword evidence="1" id="KW-0812">Transmembrane</keyword>
<feature type="transmembrane region" description="Helical" evidence="1">
    <location>
        <begin position="122"/>
        <end position="142"/>
    </location>
</feature>
<feature type="transmembrane region" description="Helical" evidence="1">
    <location>
        <begin position="316"/>
        <end position="333"/>
    </location>
</feature>
<proteinExistence type="predicted"/>
<gene>
    <name evidence="2" type="ORF">MICH65_0492</name>
</gene>
<organism evidence="2 3">
    <name type="scientific">Candidatus Chazhemtobacterium aquaticus</name>
    <dbReference type="NCBI Taxonomy" id="2715735"/>
    <lineage>
        <taxon>Bacteria</taxon>
        <taxon>Candidatus Chazhemtobacteraceae</taxon>
        <taxon>Candidatus Chazhemtobacterium</taxon>
    </lineage>
</organism>
<evidence type="ECO:0000313" key="3">
    <source>
        <dbReference type="Proteomes" id="UP000463983"/>
    </source>
</evidence>
<feature type="transmembrane region" description="Helical" evidence="1">
    <location>
        <begin position="409"/>
        <end position="426"/>
    </location>
</feature>
<keyword evidence="1" id="KW-1133">Transmembrane helix</keyword>
<accession>A0A857N817</accession>
<evidence type="ECO:0000256" key="1">
    <source>
        <dbReference type="SAM" id="Phobius"/>
    </source>
</evidence>
<sequence length="427" mass="48642">MVKAALRKWWVFGLFAVLLSVFFYKVWLKDLVPFPGDLLVGAYYPWLEYKWGYEVGVPIKNQLISDVFSQVYIWKDLAFESFKNGQWPLWNPYVYSGYPLLASFSGGVLYPLNMLLLLGVDGWSMMVIMQVLGSLAGMYWFLRLRKLERISAVIGAVAYAFSAAMIIRLEWNTAGQVMWWLAVNMALIEYYFEKSKRAAVLIPPVIFMLITAGHFQTMFYGLVLILGYTIFKWIGKERKSGVALIVAMGLGLLISSLQILPTMVMMSKSVRMAESAIARDNYGLLPWGNLITLWAPDFFGNPTTINYWGVINYNETIFYPSLIGLVALLWGLFNWRKIRKENRFFLIVACVAVFMAFDNPLGRLVYDLKVPFLSTGYAARVLVILVFACSVLIGAWLEKLKDMKRKEVYLPLVLFGLMALVSIGVTS</sequence>
<feature type="transmembrane region" description="Helical" evidence="1">
    <location>
        <begin position="9"/>
        <end position="27"/>
    </location>
</feature>
<keyword evidence="3" id="KW-1185">Reference proteome</keyword>
<dbReference type="EMBL" id="CP047901">
    <property type="protein sequence ID" value="QHO63473.1"/>
    <property type="molecule type" value="Genomic_DNA"/>
</dbReference>
<dbReference type="PANTHER" id="PTHR38454">
    <property type="entry name" value="INTEGRAL MEMBRANE PROTEIN-RELATED"/>
    <property type="match status" value="1"/>
</dbReference>
<dbReference type="PANTHER" id="PTHR38454:SF1">
    <property type="entry name" value="INTEGRAL MEMBRANE PROTEIN"/>
    <property type="match status" value="1"/>
</dbReference>
<feature type="transmembrane region" description="Helical" evidence="1">
    <location>
        <begin position="149"/>
        <end position="167"/>
    </location>
</feature>
<feature type="transmembrane region" description="Helical" evidence="1">
    <location>
        <begin position="345"/>
        <end position="365"/>
    </location>
</feature>
<feature type="transmembrane region" description="Helical" evidence="1">
    <location>
        <begin position="204"/>
        <end position="230"/>
    </location>
</feature>
<protein>
    <recommendedName>
        <fullName evidence="4">YfhO family protein</fullName>
    </recommendedName>
</protein>